<evidence type="ECO:0000313" key="1">
    <source>
        <dbReference type="EMBL" id="TGY89396.1"/>
    </source>
</evidence>
<accession>A0AC61RNV4</accession>
<dbReference type="EMBL" id="SRYA01000093">
    <property type="protein sequence ID" value="TGY89396.1"/>
    <property type="molecule type" value="Genomic_DNA"/>
</dbReference>
<organism evidence="1 2">
    <name type="scientific">Petralouisia muris</name>
    <dbReference type="NCBI Taxonomy" id="3032872"/>
    <lineage>
        <taxon>Bacteria</taxon>
        <taxon>Bacillati</taxon>
        <taxon>Bacillota</taxon>
        <taxon>Clostridia</taxon>
        <taxon>Lachnospirales</taxon>
        <taxon>Lachnospiraceae</taxon>
        <taxon>Petralouisia</taxon>
    </lineage>
</organism>
<evidence type="ECO:0000313" key="2">
    <source>
        <dbReference type="Proteomes" id="UP000304953"/>
    </source>
</evidence>
<dbReference type="Proteomes" id="UP000304953">
    <property type="component" value="Unassembled WGS sequence"/>
</dbReference>
<gene>
    <name evidence="1" type="ORF">E5329_25205</name>
</gene>
<keyword evidence="2" id="KW-1185">Reference proteome</keyword>
<proteinExistence type="predicted"/>
<sequence>MVTIYGKYTNAIVYTTNCEEYAIDDYARKQLQMICDHPSAAGSKIRVMPDVHPGKVGTIGLTMTVGGSILPSLVGVDIGCGMTLAKIKAKNLECQKLDTVIREHVPSGGSVRKSVHRLYKKINLGELICYKAIDSVRALASIGTLGGGNHFIEVDRDDEGNLYLVIHSGSRHLGIEVTDHYLKKGQREQQMKKRGGHAPYEMACISGGLMDDYFHDLAITQEFAARNREAIVDEIVRGMKWRVVESYSCVHNYVDFSGETPVLRKGAIRADADERVIIPVNMRDGIILGKGLGNVDWNCSAPHGSGRVYKRSEVKEHYTVSEFKKEMQGIYSICISRGTLDEAPFAYRRMEDIVDVIGDTVKIEQIIRPVYSFKASAG</sequence>
<keyword evidence="1" id="KW-0436">Ligase</keyword>
<comment type="caution">
    <text evidence="1">The sequence shown here is derived from an EMBL/GenBank/DDBJ whole genome shotgun (WGS) entry which is preliminary data.</text>
</comment>
<reference evidence="1" key="1">
    <citation type="submission" date="2019-04" db="EMBL/GenBank/DDBJ databases">
        <title>Microbes associate with the intestines of laboratory mice.</title>
        <authorList>
            <person name="Navarre W."/>
            <person name="Wong E."/>
            <person name="Huang K."/>
            <person name="Tropini C."/>
            <person name="Ng K."/>
            <person name="Yu B."/>
        </authorList>
    </citation>
    <scope>NUCLEOTIDE SEQUENCE</scope>
    <source>
        <strain evidence="1">NM01_1-7b</strain>
    </source>
</reference>
<protein>
    <submittedName>
        <fullName evidence="1">RNA-splicing ligase RtcB</fullName>
    </submittedName>
</protein>
<name>A0AC61RNV4_9FIRM</name>